<dbReference type="InterPro" id="IPR000212">
    <property type="entry name" value="DNA_helicase_UvrD/REP"/>
</dbReference>
<evidence type="ECO:0000256" key="5">
    <source>
        <dbReference type="ARBA" id="ARBA00022840"/>
    </source>
</evidence>
<dbReference type="Pfam" id="PF13361">
    <property type="entry name" value="UvrD_C"/>
    <property type="match status" value="1"/>
</dbReference>
<evidence type="ECO:0000256" key="10">
    <source>
        <dbReference type="PROSITE-ProRule" id="PRU00560"/>
    </source>
</evidence>
<gene>
    <name evidence="13" type="primary">pcrA</name>
    <name evidence="13" type="ORF">SCLAR_v1c12780</name>
</gene>
<evidence type="ECO:0000256" key="4">
    <source>
        <dbReference type="ARBA" id="ARBA00022806"/>
    </source>
</evidence>
<dbReference type="SUPFAM" id="SSF52540">
    <property type="entry name" value="P-loop containing nucleoside triphosphate hydrolases"/>
    <property type="match status" value="1"/>
</dbReference>
<comment type="catalytic activity">
    <reaction evidence="9">
        <text>ATP + H2O = ADP + phosphate + H(+)</text>
        <dbReference type="Rhea" id="RHEA:13065"/>
        <dbReference type="ChEBI" id="CHEBI:15377"/>
        <dbReference type="ChEBI" id="CHEBI:15378"/>
        <dbReference type="ChEBI" id="CHEBI:30616"/>
        <dbReference type="ChEBI" id="CHEBI:43474"/>
        <dbReference type="ChEBI" id="CHEBI:456216"/>
        <dbReference type="EC" id="5.6.2.4"/>
    </reaction>
</comment>
<dbReference type="GO" id="GO:0003677">
    <property type="term" value="F:DNA binding"/>
    <property type="evidence" value="ECO:0007669"/>
    <property type="project" value="InterPro"/>
</dbReference>
<dbReference type="Gene3D" id="1.10.486.10">
    <property type="entry name" value="PCRA, domain 4"/>
    <property type="match status" value="1"/>
</dbReference>
<evidence type="ECO:0000256" key="7">
    <source>
        <dbReference type="ARBA" id="ARBA00034617"/>
    </source>
</evidence>
<evidence type="ECO:0000256" key="6">
    <source>
        <dbReference type="ARBA" id="ARBA00023235"/>
    </source>
</evidence>
<keyword evidence="6" id="KW-0413">Isomerase</keyword>
<dbReference type="InterPro" id="IPR014017">
    <property type="entry name" value="DNA_helicase_UvrD-like_C"/>
</dbReference>
<dbReference type="Proteomes" id="UP000231179">
    <property type="component" value="Chromosome"/>
</dbReference>
<keyword evidence="4 10" id="KW-0347">Helicase</keyword>
<dbReference type="GO" id="GO:0000725">
    <property type="term" value="P:recombinational repair"/>
    <property type="evidence" value="ECO:0007669"/>
    <property type="project" value="TreeGrafter"/>
</dbReference>
<keyword evidence="2 10" id="KW-0547">Nucleotide-binding</keyword>
<dbReference type="GO" id="GO:0033202">
    <property type="term" value="C:DNA helicase complex"/>
    <property type="evidence" value="ECO:0007669"/>
    <property type="project" value="TreeGrafter"/>
</dbReference>
<protein>
    <recommendedName>
        <fullName evidence="8">DNA 3'-5' helicase</fullName>
        <ecNumber evidence="8">5.6.2.4</ecNumber>
    </recommendedName>
</protein>
<dbReference type="CDD" id="cd17932">
    <property type="entry name" value="DEXQc_UvrD"/>
    <property type="match status" value="1"/>
</dbReference>
<dbReference type="GO" id="GO:0016887">
    <property type="term" value="F:ATP hydrolysis activity"/>
    <property type="evidence" value="ECO:0007669"/>
    <property type="project" value="RHEA"/>
</dbReference>
<evidence type="ECO:0000256" key="9">
    <source>
        <dbReference type="ARBA" id="ARBA00048988"/>
    </source>
</evidence>
<dbReference type="InterPro" id="IPR013986">
    <property type="entry name" value="DExx_box_DNA_helicase_dom_sf"/>
</dbReference>
<organism evidence="13 14">
    <name type="scientific">Spiroplasma clarkii</name>
    <dbReference type="NCBI Taxonomy" id="2139"/>
    <lineage>
        <taxon>Bacteria</taxon>
        <taxon>Bacillati</taxon>
        <taxon>Mycoplasmatota</taxon>
        <taxon>Mollicutes</taxon>
        <taxon>Entomoplasmatales</taxon>
        <taxon>Spiroplasmataceae</taxon>
        <taxon>Spiroplasma</taxon>
    </lineage>
</organism>
<comment type="catalytic activity">
    <reaction evidence="7">
        <text>Couples ATP hydrolysis with the unwinding of duplex DNA by translocating in the 3'-5' direction.</text>
        <dbReference type="EC" id="5.6.2.4"/>
    </reaction>
</comment>
<dbReference type="AlphaFoldDB" id="A0A1Y0L2P6"/>
<feature type="binding site" evidence="10">
    <location>
        <begin position="28"/>
        <end position="35"/>
    </location>
    <ligand>
        <name>ATP</name>
        <dbReference type="ChEBI" id="CHEBI:30616"/>
    </ligand>
</feature>
<dbReference type="OrthoDB" id="9810135at2"/>
<dbReference type="GO" id="GO:0005524">
    <property type="term" value="F:ATP binding"/>
    <property type="evidence" value="ECO:0007669"/>
    <property type="project" value="UniProtKB-UniRule"/>
</dbReference>
<keyword evidence="5 10" id="KW-0067">ATP-binding</keyword>
<dbReference type="EMBL" id="CP024870">
    <property type="protein sequence ID" value="ATX71576.1"/>
    <property type="molecule type" value="Genomic_DNA"/>
</dbReference>
<dbReference type="Gene3D" id="3.40.50.300">
    <property type="entry name" value="P-loop containing nucleotide triphosphate hydrolases"/>
    <property type="match status" value="2"/>
</dbReference>
<dbReference type="PANTHER" id="PTHR11070:SF48">
    <property type="entry name" value="ATP-DEPENDENT HELICASE_NUCLEASE SUBUNIT A"/>
    <property type="match status" value="1"/>
</dbReference>
<dbReference type="GO" id="GO:0005829">
    <property type="term" value="C:cytosol"/>
    <property type="evidence" value="ECO:0007669"/>
    <property type="project" value="TreeGrafter"/>
</dbReference>
<evidence type="ECO:0000256" key="3">
    <source>
        <dbReference type="ARBA" id="ARBA00022801"/>
    </source>
</evidence>
<sequence length="725" mass="82902">MMSNILADLNDQQLSSVITSDVPLRIIAGAGSGKTRVITTKIAYLIAHEKINPRKILAVTFTNKAANEMKNRVYKLTQQTTVPYIMTFHAFCVRVLREDFQAAGLTPNFQIIDHADQVRIVKDGLKHLDAYDPKAKEESRIIGKISVWKNKFLKPNEAEKESILPADKRYAKVYRYYQNHLEQNDKVDFDDLILKVHAVFKDNLEIRGKWQNRFDYVMVDEFQDTNYSQFDLIRWIVGARNCLTVVGDPDQNIYSWRGAKLSIILDFEQNYKNAKTIMLTQNYRSTKNILDLANKFIDNNKNRVKKDIFTVNSEGSKCQIKEAASKNFEAKFVAQEIKRLVDSGAYTYADIYVLYRTNAWSIEFEKELANAGIPYGLVGAFRFLERKEIKDVIALLKMVALHEDTAIERVFKFVPKIGTVTAQKIFDAARIQEISVYELLTQRTDLVNDITKHLAEFCQMLKLAETAYLNDERLVEVAKILINKSGLKDKLNLKNKDDFEVEQNIKTFLDQMTQFDFDYEKEPQSIVRVNKFLQDISLVTSTESETEVPNKVSLLTIHSAKGLENKVVFIAGLNQEVFPSRMSLSSIAGLEEERRAFYVAITRAQELLYISYVVGERSYITGGNELGPSRFIGELDPELYTIEKNIFFHSPGVMTSQKFSSGVVEKEPEKLDSGLEIGDCISHLMFGDGLVEQILDRFIKVAFKNPAFGVKSIPIKSSVWSKIKH</sequence>
<dbReference type="GO" id="GO:0043138">
    <property type="term" value="F:3'-5' DNA helicase activity"/>
    <property type="evidence" value="ECO:0007669"/>
    <property type="project" value="UniProtKB-EC"/>
</dbReference>
<evidence type="ECO:0000256" key="8">
    <source>
        <dbReference type="ARBA" id="ARBA00034808"/>
    </source>
</evidence>
<dbReference type="RefSeq" id="WP_100255107.1">
    <property type="nucleotide sequence ID" value="NZ_CP015819.1"/>
</dbReference>
<proteinExistence type="inferred from homology"/>
<keyword evidence="3 10" id="KW-0378">Hydrolase</keyword>
<accession>A0A1Y0L2P6</accession>
<dbReference type="PANTHER" id="PTHR11070">
    <property type="entry name" value="UVRD / RECB / PCRA DNA HELICASE FAMILY MEMBER"/>
    <property type="match status" value="1"/>
</dbReference>
<feature type="domain" description="UvrD-like helicase ATP-binding" evidence="11">
    <location>
        <begin position="7"/>
        <end position="286"/>
    </location>
</feature>
<dbReference type="CDD" id="cd18807">
    <property type="entry name" value="SF1_C_UvrD"/>
    <property type="match status" value="1"/>
</dbReference>
<dbReference type="Gene3D" id="1.10.10.160">
    <property type="match status" value="1"/>
</dbReference>
<dbReference type="InterPro" id="IPR027417">
    <property type="entry name" value="P-loop_NTPase"/>
</dbReference>
<feature type="domain" description="UvrD-like helicase C-terminal" evidence="12">
    <location>
        <begin position="287"/>
        <end position="562"/>
    </location>
</feature>
<evidence type="ECO:0000259" key="12">
    <source>
        <dbReference type="PROSITE" id="PS51217"/>
    </source>
</evidence>
<name>A0A1Y0L2P6_9MOLU</name>
<comment type="similarity">
    <text evidence="1">Belongs to the helicase family. UvrD subfamily.</text>
</comment>
<dbReference type="KEGG" id="scla:SCLARK_001820"/>
<evidence type="ECO:0000256" key="1">
    <source>
        <dbReference type="ARBA" id="ARBA00009922"/>
    </source>
</evidence>
<dbReference type="PROSITE" id="PS51198">
    <property type="entry name" value="UVRD_HELICASE_ATP_BIND"/>
    <property type="match status" value="1"/>
</dbReference>
<dbReference type="PROSITE" id="PS51217">
    <property type="entry name" value="UVRD_HELICASE_CTER"/>
    <property type="match status" value="1"/>
</dbReference>
<dbReference type="Pfam" id="PF00580">
    <property type="entry name" value="UvrD-helicase"/>
    <property type="match status" value="1"/>
</dbReference>
<evidence type="ECO:0000313" key="14">
    <source>
        <dbReference type="Proteomes" id="UP000231179"/>
    </source>
</evidence>
<dbReference type="EC" id="5.6.2.4" evidence="8"/>
<keyword evidence="14" id="KW-1185">Reference proteome</keyword>
<evidence type="ECO:0000313" key="13">
    <source>
        <dbReference type="EMBL" id="ATX71576.1"/>
    </source>
</evidence>
<dbReference type="InterPro" id="IPR014016">
    <property type="entry name" value="UvrD-like_ATP-bd"/>
</dbReference>
<reference evidence="13 14" key="1">
    <citation type="submission" date="2017-11" db="EMBL/GenBank/DDBJ databases">
        <title>Complete genome sequence of Spiroplasma clarkii CN-5 (DSM 19994).</title>
        <authorList>
            <person name="Tsai Y.-M."/>
            <person name="Chang A."/>
            <person name="Lo W.-S."/>
            <person name="Kuo C.-H."/>
        </authorList>
    </citation>
    <scope>NUCLEOTIDE SEQUENCE [LARGE SCALE GENOMIC DNA]</scope>
    <source>
        <strain evidence="13 14">CN-5</strain>
    </source>
</reference>
<evidence type="ECO:0000259" key="11">
    <source>
        <dbReference type="PROSITE" id="PS51198"/>
    </source>
</evidence>
<evidence type="ECO:0000256" key="2">
    <source>
        <dbReference type="ARBA" id="ARBA00022741"/>
    </source>
</evidence>